<comment type="caution">
    <text evidence="2">The sequence shown here is derived from an EMBL/GenBank/DDBJ whole genome shotgun (WGS) entry which is preliminary data.</text>
</comment>
<evidence type="ECO:0000256" key="1">
    <source>
        <dbReference type="SAM" id="SignalP"/>
    </source>
</evidence>
<feature type="signal peptide" evidence="1">
    <location>
        <begin position="1"/>
        <end position="18"/>
    </location>
</feature>
<dbReference type="PROSITE" id="PS51257">
    <property type="entry name" value="PROKAR_LIPOPROTEIN"/>
    <property type="match status" value="1"/>
</dbReference>
<dbReference type="EMBL" id="JBHMFB010000012">
    <property type="protein sequence ID" value="MFB9088921.1"/>
    <property type="molecule type" value="Genomic_DNA"/>
</dbReference>
<evidence type="ECO:0000313" key="3">
    <source>
        <dbReference type="Proteomes" id="UP001589576"/>
    </source>
</evidence>
<proteinExistence type="predicted"/>
<reference evidence="2 3" key="1">
    <citation type="submission" date="2024-09" db="EMBL/GenBank/DDBJ databases">
        <authorList>
            <person name="Sun Q."/>
            <person name="Mori K."/>
        </authorList>
    </citation>
    <scope>NUCLEOTIDE SEQUENCE [LARGE SCALE GENOMIC DNA]</scope>
    <source>
        <strain evidence="2 3">CECT 8460</strain>
    </source>
</reference>
<organism evidence="2 3">
    <name type="scientific">Flavobacterium paronense</name>
    <dbReference type="NCBI Taxonomy" id="1392775"/>
    <lineage>
        <taxon>Bacteria</taxon>
        <taxon>Pseudomonadati</taxon>
        <taxon>Bacteroidota</taxon>
        <taxon>Flavobacteriia</taxon>
        <taxon>Flavobacteriales</taxon>
        <taxon>Flavobacteriaceae</taxon>
        <taxon>Flavobacterium</taxon>
    </lineage>
</organism>
<dbReference type="RefSeq" id="WP_290284330.1">
    <property type="nucleotide sequence ID" value="NZ_JAUFQN010000019.1"/>
</dbReference>
<protein>
    <recommendedName>
        <fullName evidence="4">DUF4595 domain-containing protein</fullName>
    </recommendedName>
</protein>
<evidence type="ECO:0008006" key="4">
    <source>
        <dbReference type="Google" id="ProtNLM"/>
    </source>
</evidence>
<sequence>MKKIIFLFVLTTTLFSCSSDDNSNQTKVLQKVVFYRNSSNEKHWNFKNNLLKDITLADGTIAEEFIYDNQNRLIRDVKYTNGVATETDIINYNADNTIKSINGLPYTFDVATRTYDYTYGSSFTINCQVNSDFLAENFVRTGTNAGEYHMTYANGNMLSFEKSTSGVTDVIKNFHFIGSVVEGGEVFKAILAVARVKSLTDPNFFIDCQVSKNSPMGFDKGITDPYYYNYGAIVNMDGTLLEVGIEVLDSSNNAVDLYSFADYYYQ</sequence>
<name>A0ABV5GCS3_9FLAO</name>
<accession>A0ABV5GCS3</accession>
<gene>
    <name evidence="2" type="ORF">ACFFUU_04845</name>
</gene>
<feature type="chain" id="PRO_5047223492" description="DUF4595 domain-containing protein" evidence="1">
    <location>
        <begin position="19"/>
        <end position="266"/>
    </location>
</feature>
<dbReference type="Proteomes" id="UP001589576">
    <property type="component" value="Unassembled WGS sequence"/>
</dbReference>
<keyword evidence="3" id="KW-1185">Reference proteome</keyword>
<keyword evidence="1" id="KW-0732">Signal</keyword>
<evidence type="ECO:0000313" key="2">
    <source>
        <dbReference type="EMBL" id="MFB9088921.1"/>
    </source>
</evidence>